<dbReference type="AlphaFoldDB" id="A0A6J4HYF4"/>
<feature type="region of interest" description="Disordered" evidence="1">
    <location>
        <begin position="1"/>
        <end position="20"/>
    </location>
</feature>
<organism evidence="2">
    <name type="scientific">uncultured Cytophagales bacterium</name>
    <dbReference type="NCBI Taxonomy" id="158755"/>
    <lineage>
        <taxon>Bacteria</taxon>
        <taxon>Pseudomonadati</taxon>
        <taxon>Bacteroidota</taxon>
        <taxon>Sphingobacteriia</taxon>
        <taxon>Sphingobacteriales</taxon>
        <taxon>environmental samples</taxon>
    </lineage>
</organism>
<proteinExistence type="predicted"/>
<protein>
    <submittedName>
        <fullName evidence="2">Uncharacterized protein</fullName>
    </submittedName>
</protein>
<accession>A0A6J4HYF4</accession>
<name>A0A6J4HYF4_9SPHI</name>
<reference evidence="2" key="1">
    <citation type="submission" date="2020-02" db="EMBL/GenBank/DDBJ databases">
        <authorList>
            <person name="Meier V. D."/>
        </authorList>
    </citation>
    <scope>NUCLEOTIDE SEQUENCE</scope>
    <source>
        <strain evidence="2">AVDCRST_MAG56</strain>
    </source>
</reference>
<sequence>MVLFSDKPTGASPGYPPGQNKTRLMERISRVFGPCRLQFVNVAVRKVV</sequence>
<dbReference type="EMBL" id="CADCTQ010000107">
    <property type="protein sequence ID" value="CAA9234695.1"/>
    <property type="molecule type" value="Genomic_DNA"/>
</dbReference>
<evidence type="ECO:0000313" key="2">
    <source>
        <dbReference type="EMBL" id="CAA9234695.1"/>
    </source>
</evidence>
<gene>
    <name evidence="2" type="ORF">AVDCRST_MAG56-1123</name>
</gene>
<evidence type="ECO:0000256" key="1">
    <source>
        <dbReference type="SAM" id="MobiDB-lite"/>
    </source>
</evidence>